<feature type="region of interest" description="Disordered" evidence="4">
    <location>
        <begin position="161"/>
        <end position="196"/>
    </location>
</feature>
<dbReference type="EMBL" id="CP039291">
    <property type="protein sequence ID" value="QCB95503.1"/>
    <property type="molecule type" value="Genomic_DNA"/>
</dbReference>
<keyword evidence="2" id="KW-0238">DNA-binding</keyword>
<evidence type="ECO:0000259" key="5">
    <source>
        <dbReference type="PROSITE" id="PS50043"/>
    </source>
</evidence>
<dbReference type="GO" id="GO:0003677">
    <property type="term" value="F:DNA binding"/>
    <property type="evidence" value="ECO:0007669"/>
    <property type="project" value="UniProtKB-KW"/>
</dbReference>
<dbReference type="InterPro" id="IPR016032">
    <property type="entry name" value="Sig_transdc_resp-reg_C-effctor"/>
</dbReference>
<gene>
    <name evidence="6" type="ORF">E5225_16900</name>
</gene>
<keyword evidence="3" id="KW-0804">Transcription</keyword>
<dbReference type="Gene3D" id="3.40.50.2300">
    <property type="match status" value="1"/>
</dbReference>
<dbReference type="InterPro" id="IPR000792">
    <property type="entry name" value="Tscrpt_reg_LuxR_C"/>
</dbReference>
<dbReference type="GO" id="GO:0006355">
    <property type="term" value="P:regulation of DNA-templated transcription"/>
    <property type="evidence" value="ECO:0007669"/>
    <property type="project" value="InterPro"/>
</dbReference>
<evidence type="ECO:0000256" key="3">
    <source>
        <dbReference type="ARBA" id="ARBA00023163"/>
    </source>
</evidence>
<dbReference type="PROSITE" id="PS50043">
    <property type="entry name" value="HTH_LUXR_2"/>
    <property type="match status" value="1"/>
</dbReference>
<evidence type="ECO:0000313" key="7">
    <source>
        <dbReference type="Proteomes" id="UP000296469"/>
    </source>
</evidence>
<proteinExistence type="predicted"/>
<dbReference type="Pfam" id="PF00196">
    <property type="entry name" value="GerE"/>
    <property type="match status" value="1"/>
</dbReference>
<accession>A0A4P7SRT9</accession>
<organism evidence="6 7">
    <name type="scientific">Cellulomonas shaoxiangyii</name>
    <dbReference type="NCBI Taxonomy" id="2566013"/>
    <lineage>
        <taxon>Bacteria</taxon>
        <taxon>Bacillati</taxon>
        <taxon>Actinomycetota</taxon>
        <taxon>Actinomycetes</taxon>
        <taxon>Micrococcales</taxon>
        <taxon>Cellulomonadaceae</taxon>
        <taxon>Cellulomonas</taxon>
    </lineage>
</organism>
<dbReference type="KEGG" id="celz:E5225_16900"/>
<dbReference type="OrthoDB" id="9808843at2"/>
<dbReference type="CDD" id="cd06170">
    <property type="entry name" value="LuxR_C_like"/>
    <property type="match status" value="1"/>
</dbReference>
<protein>
    <submittedName>
        <fullName evidence="6">Response regulator transcription factor</fullName>
    </submittedName>
</protein>
<keyword evidence="1" id="KW-0805">Transcription regulation</keyword>
<dbReference type="SUPFAM" id="SSF46894">
    <property type="entry name" value="C-terminal effector domain of the bipartite response regulators"/>
    <property type="match status" value="1"/>
</dbReference>
<dbReference type="PANTHER" id="PTHR44688">
    <property type="entry name" value="DNA-BINDING TRANSCRIPTIONAL ACTIVATOR DEVR_DOSR"/>
    <property type="match status" value="1"/>
</dbReference>
<dbReference type="AlphaFoldDB" id="A0A4P7SRT9"/>
<evidence type="ECO:0000256" key="4">
    <source>
        <dbReference type="SAM" id="MobiDB-lite"/>
    </source>
</evidence>
<dbReference type="Proteomes" id="UP000296469">
    <property type="component" value="Chromosome"/>
</dbReference>
<name>A0A4P7SRT9_9CELL</name>
<dbReference type="SMART" id="SM00421">
    <property type="entry name" value="HTH_LUXR"/>
    <property type="match status" value="1"/>
</dbReference>
<evidence type="ECO:0000256" key="1">
    <source>
        <dbReference type="ARBA" id="ARBA00023015"/>
    </source>
</evidence>
<keyword evidence="7" id="KW-1185">Reference proteome</keyword>
<dbReference type="PANTHER" id="PTHR44688:SF16">
    <property type="entry name" value="DNA-BINDING TRANSCRIPTIONAL ACTIVATOR DEVR_DOSR"/>
    <property type="match status" value="1"/>
</dbReference>
<reference evidence="6 7" key="1">
    <citation type="submission" date="2019-04" db="EMBL/GenBank/DDBJ databases">
        <title>Isolation and identification of Cellulomonas shaoxiangyii sp. Nov. isolated from feces of the Tibetan antelopes (Pantholops hodgsonii) in the Qinghai-Tibet plateau of China.</title>
        <authorList>
            <person name="Tian Z."/>
        </authorList>
    </citation>
    <scope>NUCLEOTIDE SEQUENCE [LARGE SCALE GENOMIC DNA]</scope>
    <source>
        <strain evidence="6 7">Z28</strain>
    </source>
</reference>
<feature type="domain" description="HTH luxR-type" evidence="5">
    <location>
        <begin position="92"/>
        <end position="157"/>
    </location>
</feature>
<evidence type="ECO:0000313" key="6">
    <source>
        <dbReference type="EMBL" id="QCB95503.1"/>
    </source>
</evidence>
<evidence type="ECO:0000256" key="2">
    <source>
        <dbReference type="ARBA" id="ARBA00023125"/>
    </source>
</evidence>
<sequence>MGLEDGDCAAVGALASECRDRGAAVLVLVGSADEEVLEDVTSIPSDGYLLQRELTTADLATAVDCVSRRQVYLPATLAGRLLASAREGQVGRRPAYGQLTPREREVVALLVDGMSNKQIAKALRISQHGVKRLVANVLAKLNCSNRTSAVSVALRENLVEPRPGAEEPAGAPRRAEHVTGAQRRVPATGALALAHR</sequence>
<dbReference type="PRINTS" id="PR00038">
    <property type="entry name" value="HTHLUXR"/>
</dbReference>